<accession>A0AAX6N2U6</accession>
<gene>
    <name evidence="1" type="ORF">O0Q50_03360</name>
</gene>
<dbReference type="EMBL" id="JAPTGD010000001">
    <property type="protein sequence ID" value="MDU9690192.1"/>
    <property type="molecule type" value="Genomic_DNA"/>
</dbReference>
<evidence type="ECO:0000313" key="2">
    <source>
        <dbReference type="Proteomes" id="UP001269400"/>
    </source>
</evidence>
<organism evidence="1 2">
    <name type="scientific">Priestia aryabhattai</name>
    <name type="common">Bacillus aryabhattai</name>
    <dbReference type="NCBI Taxonomy" id="412384"/>
    <lineage>
        <taxon>Bacteria</taxon>
        <taxon>Bacillati</taxon>
        <taxon>Bacillota</taxon>
        <taxon>Bacilli</taxon>
        <taxon>Bacillales</taxon>
        <taxon>Bacillaceae</taxon>
        <taxon>Priestia</taxon>
    </lineage>
</organism>
<proteinExistence type="predicted"/>
<comment type="caution">
    <text evidence="1">The sequence shown here is derived from an EMBL/GenBank/DDBJ whole genome shotgun (WGS) entry which is preliminary data.</text>
</comment>
<protein>
    <submittedName>
        <fullName evidence="1">Uncharacterized protein</fullName>
    </submittedName>
</protein>
<dbReference type="Proteomes" id="UP001269400">
    <property type="component" value="Unassembled WGS sequence"/>
</dbReference>
<name>A0AAX6N2U6_PRIAR</name>
<reference evidence="1" key="1">
    <citation type="journal article" date="2022" name="J Environ Chem Eng">
        <title>Biodegradation of petroleum oil using a constructed nonpathogenic and heavy metal-tolerant bacterial consortium isolated from marine sponges.</title>
        <authorList>
            <person name="Dechsakulwatana C."/>
            <person name="Rungsihiranrut A."/>
            <person name="Muangchinda C."/>
            <person name="Ningthoujam R."/>
            <person name="Klankeo P."/>
            <person name="Pinyakong O."/>
        </authorList>
    </citation>
    <scope>NUCLEOTIDE SEQUENCE</scope>
    <source>
        <strain evidence="1">TL01-2</strain>
    </source>
</reference>
<evidence type="ECO:0000313" key="1">
    <source>
        <dbReference type="EMBL" id="MDU9690192.1"/>
    </source>
</evidence>
<dbReference type="RefSeq" id="WP_243550609.1">
    <property type="nucleotide sequence ID" value="NZ_JAPTGD010000001.1"/>
</dbReference>
<reference evidence="1" key="2">
    <citation type="submission" date="2022-12" db="EMBL/GenBank/DDBJ databases">
        <authorList>
            <person name="Dechsakulwatana C."/>
            <person name="Rungsihiranrut A."/>
            <person name="Muangchinda C."/>
            <person name="Ningthoujam R."/>
            <person name="Klankeo P."/>
            <person name="Pinyakong O."/>
        </authorList>
    </citation>
    <scope>NUCLEOTIDE SEQUENCE</scope>
    <source>
        <strain evidence="1">TL01-2</strain>
    </source>
</reference>
<sequence>MTDFLSDVLSSLVPVIDTHKSLNTQKINKHIELLKQQHWFRNIYEDDKYYALLFGNRRVRFYLQSSLRIKRMIHKKKVQEKFLTLLNKELKG</sequence>
<dbReference type="AlphaFoldDB" id="A0AAX6N2U6"/>